<dbReference type="SUPFAM" id="SSF52096">
    <property type="entry name" value="ClpP/crotonase"/>
    <property type="match status" value="1"/>
</dbReference>
<dbReference type="RefSeq" id="WP_344202770.1">
    <property type="nucleotide sequence ID" value="NZ_BAAAME010000005.1"/>
</dbReference>
<evidence type="ECO:0000256" key="2">
    <source>
        <dbReference type="RuleBase" id="RU003707"/>
    </source>
</evidence>
<evidence type="ECO:0000313" key="3">
    <source>
        <dbReference type="EMBL" id="GAA1746502.1"/>
    </source>
</evidence>
<comment type="similarity">
    <text evidence="1 2">Belongs to the enoyl-CoA hydratase/isomerase family.</text>
</comment>
<dbReference type="PANTHER" id="PTHR43802">
    <property type="entry name" value="ENOYL-COA HYDRATASE"/>
    <property type="match status" value="1"/>
</dbReference>
<dbReference type="CDD" id="cd06558">
    <property type="entry name" value="crotonase-like"/>
    <property type="match status" value="1"/>
</dbReference>
<dbReference type="PANTHER" id="PTHR43802:SF1">
    <property type="entry name" value="IP11341P-RELATED"/>
    <property type="match status" value="1"/>
</dbReference>
<dbReference type="Gene3D" id="3.90.226.10">
    <property type="entry name" value="2-enoyl-CoA Hydratase, Chain A, domain 1"/>
    <property type="match status" value="1"/>
</dbReference>
<keyword evidence="4" id="KW-1185">Reference proteome</keyword>
<dbReference type="Proteomes" id="UP001501057">
    <property type="component" value="Unassembled WGS sequence"/>
</dbReference>
<evidence type="ECO:0000256" key="1">
    <source>
        <dbReference type="ARBA" id="ARBA00005254"/>
    </source>
</evidence>
<dbReference type="InterPro" id="IPR029045">
    <property type="entry name" value="ClpP/crotonase-like_dom_sf"/>
</dbReference>
<protein>
    <submittedName>
        <fullName evidence="3">Crotonase/enoyl-CoA hydratase family protein</fullName>
    </submittedName>
</protein>
<accession>A0ABP4W3H1</accession>
<comment type="caution">
    <text evidence="3">The sequence shown here is derived from an EMBL/GenBank/DDBJ whole genome shotgun (WGS) entry which is preliminary data.</text>
</comment>
<dbReference type="NCBIfam" id="NF006100">
    <property type="entry name" value="PRK08252.1"/>
    <property type="match status" value="1"/>
</dbReference>
<dbReference type="InterPro" id="IPR018376">
    <property type="entry name" value="Enoyl-CoA_hyd/isom_CS"/>
</dbReference>
<proteinExistence type="inferred from homology"/>
<dbReference type="PROSITE" id="PS00166">
    <property type="entry name" value="ENOYL_COA_HYDRATASE"/>
    <property type="match status" value="1"/>
</dbReference>
<name>A0ABP4W3H1_9ACTN</name>
<dbReference type="EMBL" id="BAAAME010000005">
    <property type="protein sequence ID" value="GAA1746502.1"/>
    <property type="molecule type" value="Genomic_DNA"/>
</dbReference>
<evidence type="ECO:0000313" key="4">
    <source>
        <dbReference type="Proteomes" id="UP001501057"/>
    </source>
</evidence>
<dbReference type="InterPro" id="IPR014748">
    <property type="entry name" value="Enoyl-CoA_hydra_C"/>
</dbReference>
<dbReference type="Gene3D" id="1.10.12.10">
    <property type="entry name" value="Lyase 2-enoyl-coa Hydratase, Chain A, domain 2"/>
    <property type="match status" value="1"/>
</dbReference>
<gene>
    <name evidence="3" type="ORF">GCM10009710_28230</name>
</gene>
<organism evidence="3 4">
    <name type="scientific">Aeromicrobium alkaliterrae</name>
    <dbReference type="NCBI Taxonomy" id="302168"/>
    <lineage>
        <taxon>Bacteria</taxon>
        <taxon>Bacillati</taxon>
        <taxon>Actinomycetota</taxon>
        <taxon>Actinomycetes</taxon>
        <taxon>Propionibacteriales</taxon>
        <taxon>Nocardioidaceae</taxon>
        <taxon>Aeromicrobium</taxon>
    </lineage>
</organism>
<dbReference type="Pfam" id="PF00378">
    <property type="entry name" value="ECH_1"/>
    <property type="match status" value="1"/>
</dbReference>
<sequence>MTDEVLTTAPGDGTLVIQINRPQARNAVTEAVARGIGAALDRLDSDADLRVGILTGAGGTFCAGMDLKAFVQGELPVIEGRGFAGIVERGSDKPLIAAVEGYALAGGFEIVLACDLVVAGRGARFGLPEVKRSLVAAGGGLLRLPSRIPYHRAMEISLLGEAVGAEQMEQWGLVNRLVEDGEALGAAAELAARIAANGPLSLVATKKIVAEGGSWPLEEAFARQAVLADPVSGSEDAREGAIAFAEKRPPVWKGR</sequence>
<dbReference type="InterPro" id="IPR001753">
    <property type="entry name" value="Enoyl-CoA_hydra/iso"/>
</dbReference>
<reference evidence="4" key="1">
    <citation type="journal article" date="2019" name="Int. J. Syst. Evol. Microbiol.">
        <title>The Global Catalogue of Microorganisms (GCM) 10K type strain sequencing project: providing services to taxonomists for standard genome sequencing and annotation.</title>
        <authorList>
            <consortium name="The Broad Institute Genomics Platform"/>
            <consortium name="The Broad Institute Genome Sequencing Center for Infectious Disease"/>
            <person name="Wu L."/>
            <person name="Ma J."/>
        </authorList>
    </citation>
    <scope>NUCLEOTIDE SEQUENCE [LARGE SCALE GENOMIC DNA]</scope>
    <source>
        <strain evidence="4">JCM 13518</strain>
    </source>
</reference>